<evidence type="ECO:0000313" key="10">
    <source>
        <dbReference type="Proteomes" id="UP000726737"/>
    </source>
</evidence>
<dbReference type="PANTHER" id="PTHR12801">
    <property type="entry name" value="RNA EXONUCLEASE REXO1 / RECO3 FAMILY MEMBER-RELATED"/>
    <property type="match status" value="1"/>
</dbReference>
<dbReference type="Proteomes" id="UP000726737">
    <property type="component" value="Unassembled WGS sequence"/>
</dbReference>
<dbReference type="GO" id="GO:0005634">
    <property type="term" value="C:nucleus"/>
    <property type="evidence" value="ECO:0007669"/>
    <property type="project" value="UniProtKB-SubCell"/>
</dbReference>
<proteinExistence type="inferred from homology"/>
<feature type="compositionally biased region" description="Basic and acidic residues" evidence="7">
    <location>
        <begin position="66"/>
        <end position="89"/>
    </location>
</feature>
<dbReference type="InterPro" id="IPR013520">
    <property type="entry name" value="Ribonucl_H"/>
</dbReference>
<evidence type="ECO:0000256" key="2">
    <source>
        <dbReference type="ARBA" id="ARBA00006357"/>
    </source>
</evidence>
<evidence type="ECO:0000259" key="8">
    <source>
        <dbReference type="SMART" id="SM00479"/>
    </source>
</evidence>
<gene>
    <name evidence="9" type="primary">REX3</name>
    <name evidence="9" type="ORF">BG011_000799</name>
</gene>
<dbReference type="PANTHER" id="PTHR12801:SF115">
    <property type="entry name" value="FI18136P1-RELATED"/>
    <property type="match status" value="1"/>
</dbReference>
<comment type="subcellular location">
    <subcellularLocation>
        <location evidence="1">Nucleus</location>
    </subcellularLocation>
</comment>
<feature type="region of interest" description="Disordered" evidence="7">
    <location>
        <begin position="35"/>
        <end position="103"/>
    </location>
</feature>
<dbReference type="InterPro" id="IPR034922">
    <property type="entry name" value="REX1-like_exo"/>
</dbReference>
<sequence>MFSSSGLFNAISCPYLPACPRQAFCVYSHTALPAVDPSSHSTSTSSLPVSSKTLKRKLNDGSTTDNKQRPQEVAKPTHDKQRPAKRTLEQARQPDPPRQSAVSAMEIAKKRREALDTISPITAIASTATRSTTSAVLLARPQVAMKKPDVKATGLKPSTVSGPPVLKIDLRAHSKPQFRQAVAMQYYKEFLRIYKPLGALGSNFATAHAADQEKDVHSKTNQGSYRSLSATTLQRLKKRPEATHKEDVGIDGVWVDPSLNKSMDRALQELWKKASKYVHPLDALETNGYPVSIPEGVAPALNPTQECDRCQKQFEIKENLSEEDKHACNFHEKKIRNKNHNGERIKYFPCCDGPQGSVGCQEGPHVFKEDDFLCLHGRTPFIETPVGSSSDKQRHAVVAMDCEMCYTAGGFEMIRISVVDYKGTPILDELVKPKHEILDLNSRFSGITSLKDAKLDLAQARELFLELIDKDTIIIGQSLENDFKVLRLIHTHVVDTAILYPHPQHLQKYRFSLQSLAKYHLGTRIQDSEHGHDSFEDAKTCLDLVRVKIEKDEATSK</sequence>
<evidence type="ECO:0000256" key="4">
    <source>
        <dbReference type="ARBA" id="ARBA00022801"/>
    </source>
</evidence>
<keyword evidence="5 9" id="KW-0269">Exonuclease</keyword>
<dbReference type="Gene3D" id="3.30.420.10">
    <property type="entry name" value="Ribonuclease H-like superfamily/Ribonuclease H"/>
    <property type="match status" value="1"/>
</dbReference>
<name>A0A9P6TVL6_9FUNG</name>
<evidence type="ECO:0000256" key="6">
    <source>
        <dbReference type="ARBA" id="ARBA00023242"/>
    </source>
</evidence>
<dbReference type="AlphaFoldDB" id="A0A9P6TVL6"/>
<feature type="compositionally biased region" description="Low complexity" evidence="7">
    <location>
        <begin position="37"/>
        <end position="52"/>
    </location>
</feature>
<dbReference type="GO" id="GO:0003676">
    <property type="term" value="F:nucleic acid binding"/>
    <property type="evidence" value="ECO:0007669"/>
    <property type="project" value="InterPro"/>
</dbReference>
<comment type="caution">
    <text evidence="9">The sequence shown here is derived from an EMBL/GenBank/DDBJ whole genome shotgun (WGS) entry which is preliminary data.</text>
</comment>
<keyword evidence="10" id="KW-1185">Reference proteome</keyword>
<protein>
    <submittedName>
        <fullName evidence="9">RNA exonuclease 3</fullName>
    </submittedName>
</protein>
<dbReference type="OrthoDB" id="8191639at2759"/>
<dbReference type="SUPFAM" id="SSF53098">
    <property type="entry name" value="Ribonuclease H-like"/>
    <property type="match status" value="1"/>
</dbReference>
<organism evidence="9 10">
    <name type="scientific">Mortierella polycephala</name>
    <dbReference type="NCBI Taxonomy" id="41804"/>
    <lineage>
        <taxon>Eukaryota</taxon>
        <taxon>Fungi</taxon>
        <taxon>Fungi incertae sedis</taxon>
        <taxon>Mucoromycota</taxon>
        <taxon>Mortierellomycotina</taxon>
        <taxon>Mortierellomycetes</taxon>
        <taxon>Mortierellales</taxon>
        <taxon>Mortierellaceae</taxon>
        <taxon>Mortierella</taxon>
    </lineage>
</organism>
<keyword evidence="6" id="KW-0539">Nucleus</keyword>
<dbReference type="SMART" id="SM00479">
    <property type="entry name" value="EXOIII"/>
    <property type="match status" value="1"/>
</dbReference>
<evidence type="ECO:0000256" key="5">
    <source>
        <dbReference type="ARBA" id="ARBA00022839"/>
    </source>
</evidence>
<dbReference type="CDD" id="cd06145">
    <property type="entry name" value="REX1_like"/>
    <property type="match status" value="1"/>
</dbReference>
<evidence type="ECO:0000256" key="3">
    <source>
        <dbReference type="ARBA" id="ARBA00022722"/>
    </source>
</evidence>
<dbReference type="FunFam" id="3.30.420.10:FF:000031">
    <property type="entry name" value="RNA exonuclease 1"/>
    <property type="match status" value="1"/>
</dbReference>
<dbReference type="InterPro" id="IPR047021">
    <property type="entry name" value="REXO1/3/4-like"/>
</dbReference>
<reference evidence="9" key="1">
    <citation type="journal article" date="2020" name="Fungal Divers.">
        <title>Resolving the Mortierellaceae phylogeny through synthesis of multi-gene phylogenetics and phylogenomics.</title>
        <authorList>
            <person name="Vandepol N."/>
            <person name="Liber J."/>
            <person name="Desiro A."/>
            <person name="Na H."/>
            <person name="Kennedy M."/>
            <person name="Barry K."/>
            <person name="Grigoriev I.V."/>
            <person name="Miller A.N."/>
            <person name="O'Donnell K."/>
            <person name="Stajich J.E."/>
            <person name="Bonito G."/>
        </authorList>
    </citation>
    <scope>NUCLEOTIDE SEQUENCE</scope>
    <source>
        <strain evidence="9">KOD948</strain>
    </source>
</reference>
<dbReference type="InterPro" id="IPR012337">
    <property type="entry name" value="RNaseH-like_sf"/>
</dbReference>
<keyword evidence="4" id="KW-0378">Hydrolase</keyword>
<feature type="domain" description="Exonuclease" evidence="8">
    <location>
        <begin position="396"/>
        <end position="554"/>
    </location>
</feature>
<comment type="similarity">
    <text evidence="2">Belongs to the REXO1/REXO3 family.</text>
</comment>
<keyword evidence="3" id="KW-0540">Nuclease</keyword>
<evidence type="ECO:0000256" key="1">
    <source>
        <dbReference type="ARBA" id="ARBA00004123"/>
    </source>
</evidence>
<dbReference type="InterPro" id="IPR036397">
    <property type="entry name" value="RNaseH_sf"/>
</dbReference>
<accession>A0A9P6TVL6</accession>
<evidence type="ECO:0000256" key="7">
    <source>
        <dbReference type="SAM" id="MobiDB-lite"/>
    </source>
</evidence>
<dbReference type="GO" id="GO:0010629">
    <property type="term" value="P:negative regulation of gene expression"/>
    <property type="evidence" value="ECO:0007669"/>
    <property type="project" value="UniProtKB-ARBA"/>
</dbReference>
<evidence type="ECO:0000313" key="9">
    <source>
        <dbReference type="EMBL" id="KAG0247868.1"/>
    </source>
</evidence>
<dbReference type="GO" id="GO:0004527">
    <property type="term" value="F:exonuclease activity"/>
    <property type="evidence" value="ECO:0007669"/>
    <property type="project" value="UniProtKB-KW"/>
</dbReference>
<dbReference type="EMBL" id="JAAAJA010001184">
    <property type="protein sequence ID" value="KAG0247868.1"/>
    <property type="molecule type" value="Genomic_DNA"/>
</dbReference>